<keyword evidence="2" id="KW-0597">Phosphoprotein</keyword>
<keyword evidence="5" id="KW-1185">Reference proteome</keyword>
<gene>
    <name evidence="4" type="ORF">O4J56_20265</name>
</gene>
<evidence type="ECO:0000256" key="1">
    <source>
        <dbReference type="ARBA" id="ARBA00022450"/>
    </source>
</evidence>
<protein>
    <submittedName>
        <fullName evidence="4">Phosphopantetheine-binding protein</fullName>
    </submittedName>
</protein>
<dbReference type="InterPro" id="IPR020806">
    <property type="entry name" value="PKS_PP-bd"/>
</dbReference>
<feature type="domain" description="Carrier" evidence="3">
    <location>
        <begin position="3"/>
        <end position="81"/>
    </location>
</feature>
<organism evidence="4 5">
    <name type="scientific">Nocardiopsis endophytica</name>
    <dbReference type="NCBI Taxonomy" id="3018445"/>
    <lineage>
        <taxon>Bacteria</taxon>
        <taxon>Bacillati</taxon>
        <taxon>Actinomycetota</taxon>
        <taxon>Actinomycetes</taxon>
        <taxon>Streptosporangiales</taxon>
        <taxon>Nocardiopsidaceae</taxon>
        <taxon>Nocardiopsis</taxon>
    </lineage>
</organism>
<accession>A0ABT4U8E5</accession>
<dbReference type="SMART" id="SM00823">
    <property type="entry name" value="PKS_PP"/>
    <property type="match status" value="1"/>
</dbReference>
<dbReference type="Pfam" id="PF00550">
    <property type="entry name" value="PP-binding"/>
    <property type="match status" value="1"/>
</dbReference>
<dbReference type="PROSITE" id="PS50075">
    <property type="entry name" value="CARRIER"/>
    <property type="match status" value="1"/>
</dbReference>
<dbReference type="Gene3D" id="1.10.1200.10">
    <property type="entry name" value="ACP-like"/>
    <property type="match status" value="1"/>
</dbReference>
<evidence type="ECO:0000313" key="5">
    <source>
        <dbReference type="Proteomes" id="UP001527866"/>
    </source>
</evidence>
<keyword evidence="1" id="KW-0596">Phosphopantetheine</keyword>
<comment type="caution">
    <text evidence="4">The sequence shown here is derived from an EMBL/GenBank/DDBJ whole genome shotgun (WGS) entry which is preliminary data.</text>
</comment>
<dbReference type="PROSITE" id="PS00012">
    <property type="entry name" value="PHOSPHOPANTETHEINE"/>
    <property type="match status" value="1"/>
</dbReference>
<dbReference type="SUPFAM" id="SSF47336">
    <property type="entry name" value="ACP-like"/>
    <property type="match status" value="1"/>
</dbReference>
<evidence type="ECO:0000259" key="3">
    <source>
        <dbReference type="PROSITE" id="PS50075"/>
    </source>
</evidence>
<dbReference type="InterPro" id="IPR036736">
    <property type="entry name" value="ACP-like_sf"/>
</dbReference>
<reference evidence="4 5" key="1">
    <citation type="submission" date="2023-01" db="EMBL/GenBank/DDBJ databases">
        <title>Draft genome sequence of Nocardiopsis sp. RSe5-2 isolated from halophytes.</title>
        <authorList>
            <person name="Duangmal K."/>
            <person name="Chantavorakit T."/>
        </authorList>
    </citation>
    <scope>NUCLEOTIDE SEQUENCE [LARGE SCALE GENOMIC DNA]</scope>
    <source>
        <strain evidence="4 5">RSe5-2</strain>
    </source>
</reference>
<dbReference type="Proteomes" id="UP001527866">
    <property type="component" value="Unassembled WGS sequence"/>
</dbReference>
<evidence type="ECO:0000313" key="4">
    <source>
        <dbReference type="EMBL" id="MDA2812991.1"/>
    </source>
</evidence>
<name>A0ABT4U8E5_9ACTN</name>
<proteinExistence type="predicted"/>
<evidence type="ECO:0000256" key="2">
    <source>
        <dbReference type="ARBA" id="ARBA00022553"/>
    </source>
</evidence>
<dbReference type="InterPro" id="IPR009081">
    <property type="entry name" value="PP-bd_ACP"/>
</dbReference>
<dbReference type="EMBL" id="JAQFWQ010000064">
    <property type="protein sequence ID" value="MDA2812991.1"/>
    <property type="molecule type" value="Genomic_DNA"/>
</dbReference>
<dbReference type="InterPro" id="IPR006162">
    <property type="entry name" value="Ppantetheine_attach_site"/>
</dbReference>
<dbReference type="RefSeq" id="WP_270687761.1">
    <property type="nucleotide sequence ID" value="NZ_JAQFWQ010000064.1"/>
</dbReference>
<sequence length="84" mass="9126">MPVFTLDDLTRLLREGVGVDDGVDLDGDIMSTPFTDIGYDSLALLEVAVLVEQEFGVAIPDEEIAELTTPRLTIDYVNERLAGA</sequence>